<reference evidence="5" key="1">
    <citation type="journal article" date="2019" name="Int. J. Syst. Evol. Microbiol.">
        <title>The Global Catalogue of Microorganisms (GCM) 10K type strain sequencing project: providing services to taxonomists for standard genome sequencing and annotation.</title>
        <authorList>
            <consortium name="The Broad Institute Genomics Platform"/>
            <consortium name="The Broad Institute Genome Sequencing Center for Infectious Disease"/>
            <person name="Wu L."/>
            <person name="Ma J."/>
        </authorList>
    </citation>
    <scope>NUCLEOTIDE SEQUENCE [LARGE SCALE GENOMIC DNA]</scope>
    <source>
        <strain evidence="5">JCM 30774</strain>
    </source>
</reference>
<evidence type="ECO:0000313" key="4">
    <source>
        <dbReference type="EMBL" id="MFD1383368.1"/>
    </source>
</evidence>
<keyword evidence="1 4" id="KW-0378">Hydrolase</keyword>
<dbReference type="GO" id="GO:0004722">
    <property type="term" value="F:protein serine/threonine phosphatase activity"/>
    <property type="evidence" value="ECO:0007669"/>
    <property type="project" value="UniProtKB-EC"/>
</dbReference>
<dbReference type="Pfam" id="PF07228">
    <property type="entry name" value="SpoIIE"/>
    <property type="match status" value="1"/>
</dbReference>
<keyword evidence="2" id="KW-0812">Transmembrane</keyword>
<protein>
    <submittedName>
        <fullName evidence="4">Biofilm regulation protein phosphatase SiaA</fullName>
        <ecNumber evidence="4">3.1.3.16</ecNumber>
    </submittedName>
</protein>
<dbReference type="Pfam" id="PF00672">
    <property type="entry name" value="HAMP"/>
    <property type="match status" value="1"/>
</dbReference>
<keyword evidence="5" id="KW-1185">Reference proteome</keyword>
<keyword evidence="2" id="KW-1133">Transmembrane helix</keyword>
<evidence type="ECO:0000256" key="2">
    <source>
        <dbReference type="SAM" id="Phobius"/>
    </source>
</evidence>
<feature type="domain" description="HAMP" evidence="3">
    <location>
        <begin position="335"/>
        <end position="387"/>
    </location>
</feature>
<evidence type="ECO:0000313" key="5">
    <source>
        <dbReference type="Proteomes" id="UP001597059"/>
    </source>
</evidence>
<dbReference type="InterPro" id="IPR036457">
    <property type="entry name" value="PPM-type-like_dom_sf"/>
</dbReference>
<feature type="transmembrane region" description="Helical" evidence="2">
    <location>
        <begin position="310"/>
        <end position="333"/>
    </location>
</feature>
<comment type="caution">
    <text evidence="4">The sequence shown here is derived from an EMBL/GenBank/DDBJ whole genome shotgun (WGS) entry which is preliminary data.</text>
</comment>
<dbReference type="InterPro" id="IPR003660">
    <property type="entry name" value="HAMP_dom"/>
</dbReference>
<name>A0ABW4B1D8_9GAMM</name>
<dbReference type="SUPFAM" id="SSF158472">
    <property type="entry name" value="HAMP domain-like"/>
    <property type="match status" value="1"/>
</dbReference>
<dbReference type="SMART" id="SM00304">
    <property type="entry name" value="HAMP"/>
    <property type="match status" value="1"/>
</dbReference>
<dbReference type="EC" id="3.1.3.16" evidence="4"/>
<proteinExistence type="predicted"/>
<dbReference type="SMART" id="SM00331">
    <property type="entry name" value="PP2C_SIG"/>
    <property type="match status" value="1"/>
</dbReference>
<dbReference type="EMBL" id="JBHTMN010000009">
    <property type="protein sequence ID" value="MFD1383368.1"/>
    <property type="molecule type" value="Genomic_DNA"/>
</dbReference>
<dbReference type="CDD" id="cd06225">
    <property type="entry name" value="HAMP"/>
    <property type="match status" value="1"/>
</dbReference>
<dbReference type="Gene3D" id="6.10.340.10">
    <property type="match status" value="1"/>
</dbReference>
<feature type="transmembrane region" description="Helical" evidence="2">
    <location>
        <begin position="12"/>
        <end position="33"/>
    </location>
</feature>
<organism evidence="4 5">
    <name type="scientific">Rhodanobacter aciditrophus</name>
    <dbReference type="NCBI Taxonomy" id="1623218"/>
    <lineage>
        <taxon>Bacteria</taxon>
        <taxon>Pseudomonadati</taxon>
        <taxon>Pseudomonadota</taxon>
        <taxon>Gammaproteobacteria</taxon>
        <taxon>Lysobacterales</taxon>
        <taxon>Rhodanobacteraceae</taxon>
        <taxon>Rhodanobacter</taxon>
    </lineage>
</organism>
<dbReference type="InterPro" id="IPR052016">
    <property type="entry name" value="Bact_Sigma-Reg"/>
</dbReference>
<dbReference type="Proteomes" id="UP001597059">
    <property type="component" value="Unassembled WGS sequence"/>
</dbReference>
<sequence length="669" mass="74308">MARWGLRWKSLLVLIMAGLLAIGLAIAMGWYVITEGRQYSATTYSESYTELNYQKILTPMIRELSLAQRFADLSSLKNWLSEPSDQTARASAMEDIASFQKGFEGGAVFIASDKDLQYYFYDDYLPVGGPAQYYIDETVPANKWYFLTRKQDKPYDINVDLNEYLDKTNIWLNVQVRKDGEFLGIAGTGFALGKFIADFAASPQPGVQPFVVNGTTGSIEAHANSSFVSIDGIAGGDDGETIYQLVDEPESLERLRAAVAKAKSSFEVETIKVKFNQEDYILSLRYMPELNWLIATSVNLAKVRLLNTDLIMGVGVVFALLLLVVLVFFGLAVDRLVLQPIRQLQQSAKAISQGSYDVRLPVKFDDEIGDLSRTFNLMAQQVESHTSELELRVKERTRELENSHEEIQAVNRKIGASIDYASLIQKAILPDGQLQQFLGDHHSVVWRPRDIVGGDFYVFHTNEQGCLLGVVDCAGHGVPGALMTMLMRAAIDKAINELGIADPAKLLYSIDSTIRSMLNDDSTNASVATNADVGLVFIGNKSSELRFCGAKISLHASDGKQVLKYSGAKRAIGDRKQGEYENVDLPLSGWTYYMTTDGYLDQAGGEKRFGFGNKRFEQLLMDNAQKPLSEQAGAFTDALDAYMGDLPQRDDITVLSFRFEKWMNGEGED</sequence>
<accession>A0ABW4B1D8</accession>
<evidence type="ECO:0000259" key="3">
    <source>
        <dbReference type="PROSITE" id="PS50885"/>
    </source>
</evidence>
<dbReference type="PANTHER" id="PTHR43156:SF9">
    <property type="entry name" value="HAMP DOMAIN-CONTAINING PROTEIN"/>
    <property type="match status" value="1"/>
</dbReference>
<dbReference type="InterPro" id="IPR001932">
    <property type="entry name" value="PPM-type_phosphatase-like_dom"/>
</dbReference>
<dbReference type="PANTHER" id="PTHR43156">
    <property type="entry name" value="STAGE II SPORULATION PROTEIN E-RELATED"/>
    <property type="match status" value="1"/>
</dbReference>
<evidence type="ECO:0000256" key="1">
    <source>
        <dbReference type="ARBA" id="ARBA00022801"/>
    </source>
</evidence>
<dbReference type="RefSeq" id="WP_377366580.1">
    <property type="nucleotide sequence ID" value="NZ_JBHTMN010000009.1"/>
</dbReference>
<dbReference type="Gene3D" id="3.60.40.10">
    <property type="entry name" value="PPM-type phosphatase domain"/>
    <property type="match status" value="1"/>
</dbReference>
<dbReference type="PROSITE" id="PS50885">
    <property type="entry name" value="HAMP"/>
    <property type="match status" value="1"/>
</dbReference>
<dbReference type="NCBIfam" id="NF038263">
    <property type="entry name" value="prot_phos_SiaA"/>
    <property type="match status" value="1"/>
</dbReference>
<keyword evidence="2" id="KW-0472">Membrane</keyword>
<gene>
    <name evidence="4" type="primary">siaA</name>
    <name evidence="4" type="ORF">ACFQ45_08315</name>
</gene>